<dbReference type="GO" id="GO:0016810">
    <property type="term" value="F:hydrolase activity, acting on carbon-nitrogen (but not peptide) bonds"/>
    <property type="evidence" value="ECO:0007669"/>
    <property type="project" value="InterPro"/>
</dbReference>
<dbReference type="PANTHER" id="PTHR22642">
    <property type="entry name" value="IMIDAZOLONEPROPIONASE"/>
    <property type="match status" value="1"/>
</dbReference>
<accession>A0A1H0XZS7</accession>
<dbReference type="SUPFAM" id="SSF51556">
    <property type="entry name" value="Metallo-dependent hydrolases"/>
    <property type="match status" value="1"/>
</dbReference>
<organism evidence="2 3">
    <name type="scientific">Leucobacter chromiiresistens</name>
    <dbReference type="NCBI Taxonomy" id="1079994"/>
    <lineage>
        <taxon>Bacteria</taxon>
        <taxon>Bacillati</taxon>
        <taxon>Actinomycetota</taxon>
        <taxon>Actinomycetes</taxon>
        <taxon>Micrococcales</taxon>
        <taxon>Microbacteriaceae</taxon>
        <taxon>Leucobacter</taxon>
    </lineage>
</organism>
<dbReference type="Pfam" id="PF07969">
    <property type="entry name" value="Amidohydro_3"/>
    <property type="match status" value="1"/>
</dbReference>
<dbReference type="Proteomes" id="UP000182690">
    <property type="component" value="Unassembled WGS sequence"/>
</dbReference>
<evidence type="ECO:0000313" key="2">
    <source>
        <dbReference type="EMBL" id="SDQ08388.1"/>
    </source>
</evidence>
<dbReference type="Gene3D" id="2.30.40.10">
    <property type="entry name" value="Urease, subunit C, domain 1"/>
    <property type="match status" value="1"/>
</dbReference>
<gene>
    <name evidence="2" type="ORF">SAMN04488565_0374</name>
</gene>
<dbReference type="Gene3D" id="3.10.310.70">
    <property type="match status" value="1"/>
</dbReference>
<reference evidence="2 3" key="1">
    <citation type="submission" date="2016-10" db="EMBL/GenBank/DDBJ databases">
        <authorList>
            <person name="de Groot N.N."/>
        </authorList>
    </citation>
    <scope>NUCLEOTIDE SEQUENCE [LARGE SCALE GENOMIC DNA]</scope>
    <source>
        <strain evidence="2 3">DSM 22788</strain>
    </source>
</reference>
<evidence type="ECO:0000259" key="1">
    <source>
        <dbReference type="Pfam" id="PF07969"/>
    </source>
</evidence>
<dbReference type="eggNOG" id="COG1574">
    <property type="taxonomic scope" value="Bacteria"/>
</dbReference>
<dbReference type="SUPFAM" id="SSF51338">
    <property type="entry name" value="Composite domain of metallo-dependent hydrolases"/>
    <property type="match status" value="1"/>
</dbReference>
<dbReference type="AlphaFoldDB" id="A0A1H0XZS7"/>
<dbReference type="InterPro" id="IPR032466">
    <property type="entry name" value="Metal_Hydrolase"/>
</dbReference>
<dbReference type="PANTHER" id="PTHR22642:SF2">
    <property type="entry name" value="PROTEIN LONG AFTER FAR-RED 3"/>
    <property type="match status" value="1"/>
</dbReference>
<protein>
    <recommendedName>
        <fullName evidence="1">Amidohydrolase 3 domain-containing protein</fullName>
    </recommendedName>
</protein>
<dbReference type="CDD" id="cd01300">
    <property type="entry name" value="YtcJ_like"/>
    <property type="match status" value="1"/>
</dbReference>
<dbReference type="RefSeq" id="WP_010155865.1">
    <property type="nucleotide sequence ID" value="NZ_FNKB01000001.1"/>
</dbReference>
<dbReference type="InterPro" id="IPR011059">
    <property type="entry name" value="Metal-dep_hydrolase_composite"/>
</dbReference>
<proteinExistence type="predicted"/>
<dbReference type="Gene3D" id="3.20.20.140">
    <property type="entry name" value="Metal-dependent hydrolases"/>
    <property type="match status" value="1"/>
</dbReference>
<dbReference type="InterPro" id="IPR013108">
    <property type="entry name" value="Amidohydro_3"/>
</dbReference>
<feature type="domain" description="Amidohydrolase 3" evidence="1">
    <location>
        <begin position="51"/>
        <end position="544"/>
    </location>
</feature>
<dbReference type="STRING" id="1079994.SAMN04488565_0374"/>
<dbReference type="OrthoDB" id="3173428at2"/>
<sequence>MQLDLILTAREILTMHPERPTATSVGVINGRIVGFDEEIAGLDAAETHDFGDACITPGLIDAHCHTAWWGLGLTSIDLSATRGLDALYAQIAAEVERLDALGDPEAWVHGTGFNQAHHGGAFPDIARLDEITGERPLYLRHTSGHASITNTATLRLVGALDAEFENPTGGVVVRDAQGAPTGLLEEAAQGLVQALLLPYATERLVEALEAATSRYAEQGITSFTEAGVGGGWIGHSPIEVAAYQAAAERGRLHSRAQLMPAIDALRPLTGHAADFCREGEGAGLDLGIRAGFGDDAVRFGHVKVFLDGSLLGATAAVTEDYCGHDHNTGYLLDEPEVYRERALGAYRAGWPLALHAIGDAAIDLALDLIEEAQDRYGRRDVPCRIEHFGIARPDQVERAGRLRVAVTPQAGFISAFGDQMADRVGRDREGWLYRGRSVIDAGIVLAGSSDLPVADNNLRRGMQAAIDRRTENDTVLGAAEAITPEEALRTHTEWAARATGQIADKGTLERGKLADFTVFSASPLTAPRVADLDVVATVLGGALSYDSRR</sequence>
<dbReference type="InterPro" id="IPR033932">
    <property type="entry name" value="YtcJ-like"/>
</dbReference>
<evidence type="ECO:0000313" key="3">
    <source>
        <dbReference type="Proteomes" id="UP000182690"/>
    </source>
</evidence>
<dbReference type="EMBL" id="FNKB01000001">
    <property type="protein sequence ID" value="SDQ08388.1"/>
    <property type="molecule type" value="Genomic_DNA"/>
</dbReference>
<name>A0A1H0XZS7_9MICO</name>